<comment type="caution">
    <text evidence="3">The sequence shown here is derived from an EMBL/GenBank/DDBJ whole genome shotgun (WGS) entry which is preliminary data.</text>
</comment>
<gene>
    <name evidence="3" type="ORF">C8P66_10450</name>
</gene>
<name>A0A2W7IMT9_9PROT</name>
<dbReference type="Gene3D" id="3.40.50.2000">
    <property type="entry name" value="Glycogen Phosphorylase B"/>
    <property type="match status" value="1"/>
</dbReference>
<proteinExistence type="predicted"/>
<keyword evidence="1" id="KW-0175">Coiled coil</keyword>
<dbReference type="Proteomes" id="UP000249688">
    <property type="component" value="Unassembled WGS sequence"/>
</dbReference>
<keyword evidence="4" id="KW-1185">Reference proteome</keyword>
<dbReference type="OrthoDB" id="9807209at2"/>
<dbReference type="Pfam" id="PF13692">
    <property type="entry name" value="Glyco_trans_1_4"/>
    <property type="match status" value="1"/>
</dbReference>
<sequence length="466" mass="50045">MESDQVDSRVITAQMRRDRMRLAAAQAELSALQQRVAELEKAHPVRAVRALRRTALGALRRGFHLLPAGLQQAGRGLRREGAQPSAQPSAPPAATQPASRGLALVIDDHWPQPNRDSGSVDIVNLVASLADLGFEVILAAAREMDGPSPARDALVRAGVPCLMPADAGSIEEFLGRRGAEVDLCVLCRVYCGGRFLEAVQRSCGKARLVFNSIDLNFLREERKALLSGDTAALDIARHVRMREIEIIRGCDATIVVSRAELELLGETTPDAYAVEMPLARPLVPPVTPFAQRQGIGFIGGFAHAPNVDAMRHFLAEIWPLVLRELPDIEMSIVGADLPADLLPSAPGRVRALGHLPEVGPWFESLRLTVAPLRFGAGAKGKVASSLSAGVPCVASPVAAEGMSLSVEGGVLVADGPEAFAARIRDAYTDPVLWQELSTGAVAYAQARLSLPEWRERLDTMIRRLGL</sequence>
<accession>A0A2W7IMT9</accession>
<feature type="region of interest" description="Disordered" evidence="2">
    <location>
        <begin position="74"/>
        <end position="98"/>
    </location>
</feature>
<keyword evidence="3" id="KW-0808">Transferase</keyword>
<evidence type="ECO:0000313" key="3">
    <source>
        <dbReference type="EMBL" id="PZW48636.1"/>
    </source>
</evidence>
<dbReference type="RefSeq" id="WP_158537097.1">
    <property type="nucleotide sequence ID" value="NZ_QKYU01000004.1"/>
</dbReference>
<evidence type="ECO:0000256" key="1">
    <source>
        <dbReference type="SAM" id="Coils"/>
    </source>
</evidence>
<feature type="coiled-coil region" evidence="1">
    <location>
        <begin position="15"/>
        <end position="42"/>
    </location>
</feature>
<evidence type="ECO:0000313" key="4">
    <source>
        <dbReference type="Proteomes" id="UP000249688"/>
    </source>
</evidence>
<organism evidence="3 4">
    <name type="scientific">Humitalea rosea</name>
    <dbReference type="NCBI Taxonomy" id="990373"/>
    <lineage>
        <taxon>Bacteria</taxon>
        <taxon>Pseudomonadati</taxon>
        <taxon>Pseudomonadota</taxon>
        <taxon>Alphaproteobacteria</taxon>
        <taxon>Acetobacterales</taxon>
        <taxon>Roseomonadaceae</taxon>
        <taxon>Humitalea</taxon>
    </lineage>
</organism>
<dbReference type="SUPFAM" id="SSF53756">
    <property type="entry name" value="UDP-Glycosyltransferase/glycogen phosphorylase"/>
    <property type="match status" value="1"/>
</dbReference>
<evidence type="ECO:0000256" key="2">
    <source>
        <dbReference type="SAM" id="MobiDB-lite"/>
    </source>
</evidence>
<dbReference type="GO" id="GO:0016740">
    <property type="term" value="F:transferase activity"/>
    <property type="evidence" value="ECO:0007669"/>
    <property type="project" value="UniProtKB-KW"/>
</dbReference>
<feature type="compositionally biased region" description="Low complexity" evidence="2">
    <location>
        <begin position="82"/>
        <end position="98"/>
    </location>
</feature>
<dbReference type="EMBL" id="QKYU01000004">
    <property type="protein sequence ID" value="PZW48636.1"/>
    <property type="molecule type" value="Genomic_DNA"/>
</dbReference>
<reference evidence="3 4" key="1">
    <citation type="submission" date="2018-06" db="EMBL/GenBank/DDBJ databases">
        <title>Genomic Encyclopedia of Archaeal and Bacterial Type Strains, Phase II (KMG-II): from individual species to whole genera.</title>
        <authorList>
            <person name="Goeker M."/>
        </authorList>
    </citation>
    <scope>NUCLEOTIDE SEQUENCE [LARGE SCALE GENOMIC DNA]</scope>
    <source>
        <strain evidence="3 4">DSM 24525</strain>
    </source>
</reference>
<protein>
    <submittedName>
        <fullName evidence="3">Glycosyl transferase family 1</fullName>
    </submittedName>
</protein>
<dbReference type="AlphaFoldDB" id="A0A2W7IMT9"/>